<organism evidence="1 2">
    <name type="scientific">Aspergillus leporis</name>
    <dbReference type="NCBI Taxonomy" id="41062"/>
    <lineage>
        <taxon>Eukaryota</taxon>
        <taxon>Fungi</taxon>
        <taxon>Dikarya</taxon>
        <taxon>Ascomycota</taxon>
        <taxon>Pezizomycotina</taxon>
        <taxon>Eurotiomycetes</taxon>
        <taxon>Eurotiomycetidae</taxon>
        <taxon>Eurotiales</taxon>
        <taxon>Aspergillaceae</taxon>
        <taxon>Aspergillus</taxon>
        <taxon>Aspergillus subgen. Circumdati</taxon>
    </lineage>
</organism>
<name>A0A5N5WPL0_9EURO</name>
<evidence type="ECO:0000313" key="2">
    <source>
        <dbReference type="Proteomes" id="UP000326565"/>
    </source>
</evidence>
<sequence>MRKDVNLLIFNAQSLANLMHSVYLAIFQKESLESILQCTKETMERRQYELYTR</sequence>
<proteinExistence type="predicted"/>
<dbReference type="AlphaFoldDB" id="A0A5N5WPL0"/>
<dbReference type="EMBL" id="ML732329">
    <property type="protein sequence ID" value="KAB8069725.1"/>
    <property type="molecule type" value="Genomic_DNA"/>
</dbReference>
<keyword evidence="2" id="KW-1185">Reference proteome</keyword>
<reference evidence="1 2" key="1">
    <citation type="submission" date="2019-04" db="EMBL/GenBank/DDBJ databases">
        <title>Friends and foes A comparative genomics study of 23 Aspergillus species from section Flavi.</title>
        <authorList>
            <consortium name="DOE Joint Genome Institute"/>
            <person name="Kjaerbolling I."/>
            <person name="Vesth T."/>
            <person name="Frisvad J.C."/>
            <person name="Nybo J.L."/>
            <person name="Theobald S."/>
            <person name="Kildgaard S."/>
            <person name="Isbrandt T."/>
            <person name="Kuo A."/>
            <person name="Sato A."/>
            <person name="Lyhne E.K."/>
            <person name="Kogle M.E."/>
            <person name="Wiebenga A."/>
            <person name="Kun R.S."/>
            <person name="Lubbers R.J."/>
            <person name="Makela M.R."/>
            <person name="Barry K."/>
            <person name="Chovatia M."/>
            <person name="Clum A."/>
            <person name="Daum C."/>
            <person name="Haridas S."/>
            <person name="He G."/>
            <person name="LaButti K."/>
            <person name="Lipzen A."/>
            <person name="Mondo S."/>
            <person name="Riley R."/>
            <person name="Salamov A."/>
            <person name="Simmons B.A."/>
            <person name="Magnuson J.K."/>
            <person name="Henrissat B."/>
            <person name="Mortensen U.H."/>
            <person name="Larsen T.O."/>
            <person name="Devries R.P."/>
            <person name="Grigoriev I.V."/>
            <person name="Machida M."/>
            <person name="Baker S.E."/>
            <person name="Andersen M.R."/>
        </authorList>
    </citation>
    <scope>NUCLEOTIDE SEQUENCE [LARGE SCALE GENOMIC DNA]</scope>
    <source>
        <strain evidence="1 2">CBS 151.66</strain>
    </source>
</reference>
<evidence type="ECO:0000313" key="1">
    <source>
        <dbReference type="EMBL" id="KAB8069725.1"/>
    </source>
</evidence>
<dbReference type="Proteomes" id="UP000326565">
    <property type="component" value="Unassembled WGS sequence"/>
</dbReference>
<accession>A0A5N5WPL0</accession>
<protein>
    <submittedName>
        <fullName evidence="1">Uncharacterized protein</fullName>
    </submittedName>
</protein>
<gene>
    <name evidence="1" type="ORF">BDV29DRAFT_182279</name>
</gene>